<organism evidence="11 12">
    <name type="scientific">Frigoriglobus tundricola</name>
    <dbReference type="NCBI Taxonomy" id="2774151"/>
    <lineage>
        <taxon>Bacteria</taxon>
        <taxon>Pseudomonadati</taxon>
        <taxon>Planctomycetota</taxon>
        <taxon>Planctomycetia</taxon>
        <taxon>Gemmatales</taxon>
        <taxon>Gemmataceae</taxon>
        <taxon>Frigoriglobus</taxon>
    </lineage>
</organism>
<evidence type="ECO:0000256" key="4">
    <source>
        <dbReference type="ARBA" id="ARBA00022679"/>
    </source>
</evidence>
<dbReference type="SMART" id="SM00448">
    <property type="entry name" value="REC"/>
    <property type="match status" value="1"/>
</dbReference>
<dbReference type="InterPro" id="IPR036097">
    <property type="entry name" value="HisK_dim/P_sf"/>
</dbReference>
<evidence type="ECO:0000256" key="1">
    <source>
        <dbReference type="ARBA" id="ARBA00000085"/>
    </source>
</evidence>
<dbReference type="InterPro" id="IPR005467">
    <property type="entry name" value="His_kinase_dom"/>
</dbReference>
<dbReference type="Gene3D" id="3.30.565.10">
    <property type="entry name" value="Histidine kinase-like ATPase, C-terminal domain"/>
    <property type="match status" value="1"/>
</dbReference>
<sequence length="1042" mass="112569">MDLARSARIGRPAPLTGVLATVLAAGRCFRAASHSGLEAVGLPATFPPARAVLAAPLRSPAHIYGWVCLLDKVGADAFTDGDEQLARMLGAQVGRIYENGSLYTELLRRTSELAQEVGDRKRAEAEVRRTSDLLRAVADGTTDAVFVKDRAGKYLFFNQAAARFVGKSVADVLGNDDTALFAPDSARVAMENDRRVIGSGVTETTEEELTAAGATRTYLATKAPYRDAEGQIIGVLGISHDITDRKKTEAALRASEERFRAFMDHSPAAAWVTGADGRVLYLSAAYHRMFLVRPGEWVGRPVSELFPAHIARVYADNIRTVIETGRVLETTEPGVRADGTAGEFLVYKFPLPHPGGGSAVGGVAVDVTDRQRAEQRLTTEHAVVSILARAADLREAAPDLLRAVGEKTGWDVGALWTVNRSALVLTCAALWHGEGAGGGEFYRQSQGRTFGPGEGLPGRVWATRQAVWAADLAEIPYFQRAAAAEQVGLRSGFGFPISFGDELFGVAEFFSRDRRPPDPEVLRMCDSLGSQIGQFIERKRAEGGVRLFRALIDRTTDVIEVIDPETARFIDVNDRACVTLGYTRAEYRNLRVPDVDPTIAGRPWGDVIAAHRGEGTATFESLHRRKDGTTFPVEVNLNFIRLEREYLVAVVRDITERRHLEEQVRQSQKMEAIGQLAGGIAHDFNNLLTIINGFGEVLLGSMPPTDPAREMVQQMVGAGERAAGLTRQLLTFSRKAIIERKVLDPTAVVAGVQRMLDRVIGEDVRLTVATDPDVGAVHADPGQMEQVLLNLVVNARDAMPTGGHLTIELRNVELAESYTRDHPGAAPGPHVLLAVTDTGCGMDAATVSRVFEPFFTTKGERGTGLGLATVHGIVKQSGGHVAVYSEVGRGTTFKVYLPRVDRLAPVARSGHHRAPLPAGGETVLVVEDEAGVRDLTCHVLRGCGYTVLEAGDGTEAVRRAADHPGRIDLLVTDVVMPRMSGPALAERLAPLRPETRVLFLSGYTDDAVVRHGILEAGVAFLQKPFTPVSLAAKVREVLDAAR</sequence>
<dbReference type="SMART" id="SM00387">
    <property type="entry name" value="HATPase_c"/>
    <property type="match status" value="1"/>
</dbReference>
<dbReference type="Pfam" id="PF13426">
    <property type="entry name" value="PAS_9"/>
    <property type="match status" value="1"/>
</dbReference>
<dbReference type="RefSeq" id="WP_171469857.1">
    <property type="nucleotide sequence ID" value="NZ_CP053452.2"/>
</dbReference>
<evidence type="ECO:0000256" key="3">
    <source>
        <dbReference type="ARBA" id="ARBA00022553"/>
    </source>
</evidence>
<evidence type="ECO:0000259" key="9">
    <source>
        <dbReference type="PROSITE" id="PS50112"/>
    </source>
</evidence>
<dbReference type="PANTHER" id="PTHR43065">
    <property type="entry name" value="SENSOR HISTIDINE KINASE"/>
    <property type="match status" value="1"/>
</dbReference>
<feature type="domain" description="PAC" evidence="10">
    <location>
        <begin position="203"/>
        <end position="254"/>
    </location>
</feature>
<dbReference type="InterPro" id="IPR029016">
    <property type="entry name" value="GAF-like_dom_sf"/>
</dbReference>
<dbReference type="Gene3D" id="3.40.50.2300">
    <property type="match status" value="1"/>
</dbReference>
<dbReference type="SUPFAM" id="SSF47384">
    <property type="entry name" value="Homodimeric domain of signal transducing histidine kinase"/>
    <property type="match status" value="1"/>
</dbReference>
<dbReference type="Pfam" id="PF08448">
    <property type="entry name" value="PAS_4"/>
    <property type="match status" value="2"/>
</dbReference>
<evidence type="ECO:0000313" key="11">
    <source>
        <dbReference type="EMBL" id="QJW93704.1"/>
    </source>
</evidence>
<dbReference type="Gene3D" id="3.30.450.20">
    <property type="entry name" value="PAS domain"/>
    <property type="match status" value="3"/>
</dbReference>
<evidence type="ECO:0000256" key="5">
    <source>
        <dbReference type="ARBA" id="ARBA00022777"/>
    </source>
</evidence>
<dbReference type="SUPFAM" id="SSF55785">
    <property type="entry name" value="PYP-like sensor domain (PAS domain)"/>
    <property type="match status" value="3"/>
</dbReference>
<dbReference type="PANTHER" id="PTHR43065:SF42">
    <property type="entry name" value="TWO-COMPONENT SENSOR PPRA"/>
    <property type="match status" value="1"/>
</dbReference>
<comment type="catalytic activity">
    <reaction evidence="1">
        <text>ATP + protein L-histidine = ADP + protein N-phospho-L-histidine.</text>
        <dbReference type="EC" id="2.7.13.3"/>
    </reaction>
</comment>
<proteinExistence type="predicted"/>
<dbReference type="SUPFAM" id="SSF52172">
    <property type="entry name" value="CheY-like"/>
    <property type="match status" value="1"/>
</dbReference>
<dbReference type="SUPFAM" id="SSF55781">
    <property type="entry name" value="GAF domain-like"/>
    <property type="match status" value="2"/>
</dbReference>
<dbReference type="SUPFAM" id="SSF55874">
    <property type="entry name" value="ATPase domain of HSP90 chaperone/DNA topoisomerase II/histidine kinase"/>
    <property type="match status" value="1"/>
</dbReference>
<dbReference type="InterPro" id="IPR036890">
    <property type="entry name" value="HATPase_C_sf"/>
</dbReference>
<dbReference type="InterPro" id="IPR004358">
    <property type="entry name" value="Sig_transdc_His_kin-like_C"/>
</dbReference>
<feature type="domain" description="Response regulatory" evidence="8">
    <location>
        <begin position="922"/>
        <end position="1038"/>
    </location>
</feature>
<dbReference type="InterPro" id="IPR011006">
    <property type="entry name" value="CheY-like_superfamily"/>
</dbReference>
<protein>
    <recommendedName>
        <fullName evidence="2">histidine kinase</fullName>
        <ecNumber evidence="2">2.7.13.3</ecNumber>
    </recommendedName>
</protein>
<gene>
    <name evidence="11" type="ORF">FTUN_1214</name>
</gene>
<feature type="modified residue" description="4-aspartylphosphate" evidence="6">
    <location>
        <position position="973"/>
    </location>
</feature>
<dbReference type="AlphaFoldDB" id="A0A6M5YJH7"/>
<evidence type="ECO:0000256" key="6">
    <source>
        <dbReference type="PROSITE-ProRule" id="PRU00169"/>
    </source>
</evidence>
<accession>A0A6M5YJH7</accession>
<dbReference type="SMART" id="SM00065">
    <property type="entry name" value="GAF"/>
    <property type="match status" value="1"/>
</dbReference>
<evidence type="ECO:0000256" key="2">
    <source>
        <dbReference type="ARBA" id="ARBA00012438"/>
    </source>
</evidence>
<dbReference type="PROSITE" id="PS50109">
    <property type="entry name" value="HIS_KIN"/>
    <property type="match status" value="1"/>
</dbReference>
<dbReference type="CDD" id="cd00082">
    <property type="entry name" value="HisKA"/>
    <property type="match status" value="1"/>
</dbReference>
<dbReference type="SMART" id="SM00091">
    <property type="entry name" value="PAS"/>
    <property type="match status" value="3"/>
</dbReference>
<dbReference type="InterPro" id="IPR000700">
    <property type="entry name" value="PAS-assoc_C"/>
</dbReference>
<dbReference type="Gene3D" id="1.10.287.130">
    <property type="match status" value="1"/>
</dbReference>
<dbReference type="PROSITE" id="PS50112">
    <property type="entry name" value="PAS"/>
    <property type="match status" value="2"/>
</dbReference>
<dbReference type="Pfam" id="PF02518">
    <property type="entry name" value="HATPase_c"/>
    <property type="match status" value="1"/>
</dbReference>
<dbReference type="PROSITE" id="PS50113">
    <property type="entry name" value="PAC"/>
    <property type="match status" value="2"/>
</dbReference>
<name>A0A6M5YJH7_9BACT</name>
<dbReference type="SMART" id="SM00086">
    <property type="entry name" value="PAC"/>
    <property type="match status" value="2"/>
</dbReference>
<dbReference type="InterPro" id="IPR003661">
    <property type="entry name" value="HisK_dim/P_dom"/>
</dbReference>
<dbReference type="Pfam" id="PF13185">
    <property type="entry name" value="GAF_2"/>
    <property type="match status" value="1"/>
</dbReference>
<dbReference type="SMART" id="SM00388">
    <property type="entry name" value="HisKA"/>
    <property type="match status" value="1"/>
</dbReference>
<evidence type="ECO:0000259" key="8">
    <source>
        <dbReference type="PROSITE" id="PS50110"/>
    </source>
</evidence>
<dbReference type="EMBL" id="CP053452">
    <property type="protein sequence ID" value="QJW93704.1"/>
    <property type="molecule type" value="Genomic_DNA"/>
</dbReference>
<dbReference type="InterPro" id="IPR001610">
    <property type="entry name" value="PAC"/>
</dbReference>
<feature type="domain" description="PAS" evidence="9">
    <location>
        <begin position="255"/>
        <end position="325"/>
    </location>
</feature>
<dbReference type="CDD" id="cd00130">
    <property type="entry name" value="PAS"/>
    <property type="match status" value="3"/>
</dbReference>
<feature type="domain" description="Histidine kinase" evidence="7">
    <location>
        <begin position="679"/>
        <end position="901"/>
    </location>
</feature>
<reference evidence="12" key="1">
    <citation type="submission" date="2020-05" db="EMBL/GenBank/DDBJ databases">
        <title>Frigoriglobus tundricola gen. nov., sp. nov., a psychrotolerant cellulolytic planctomycete of the family Gemmataceae with two divergent copies of 16S rRNA gene.</title>
        <authorList>
            <person name="Kulichevskaya I.S."/>
            <person name="Ivanova A.A."/>
            <person name="Naumoff D.G."/>
            <person name="Beletsky A.V."/>
            <person name="Rijpstra W.I.C."/>
            <person name="Sinninghe Damste J.S."/>
            <person name="Mardanov A.V."/>
            <person name="Ravin N.V."/>
            <person name="Dedysh S.N."/>
        </authorList>
    </citation>
    <scope>NUCLEOTIDE SEQUENCE [LARGE SCALE GENOMIC DNA]</scope>
    <source>
        <strain evidence="12">PL17</strain>
    </source>
</reference>
<keyword evidence="12" id="KW-1185">Reference proteome</keyword>
<dbReference type="KEGG" id="ftj:FTUN_1214"/>
<evidence type="ECO:0000259" key="7">
    <source>
        <dbReference type="PROSITE" id="PS50109"/>
    </source>
</evidence>
<keyword evidence="5" id="KW-0418">Kinase</keyword>
<dbReference type="InterPro" id="IPR003018">
    <property type="entry name" value="GAF"/>
</dbReference>
<dbReference type="EC" id="2.7.13.3" evidence="2"/>
<dbReference type="InterPro" id="IPR013656">
    <property type="entry name" value="PAS_4"/>
</dbReference>
<feature type="domain" description="PAC" evidence="10">
    <location>
        <begin position="617"/>
        <end position="666"/>
    </location>
</feature>
<dbReference type="Proteomes" id="UP000503447">
    <property type="component" value="Chromosome"/>
</dbReference>
<keyword evidence="4" id="KW-0808">Transferase</keyword>
<dbReference type="Pfam" id="PF00072">
    <property type="entry name" value="Response_reg"/>
    <property type="match status" value="1"/>
</dbReference>
<dbReference type="InterPro" id="IPR001789">
    <property type="entry name" value="Sig_transdc_resp-reg_receiver"/>
</dbReference>
<dbReference type="GO" id="GO:0000155">
    <property type="term" value="F:phosphorelay sensor kinase activity"/>
    <property type="evidence" value="ECO:0007669"/>
    <property type="project" value="InterPro"/>
</dbReference>
<dbReference type="InterPro" id="IPR035965">
    <property type="entry name" value="PAS-like_dom_sf"/>
</dbReference>
<evidence type="ECO:0000313" key="12">
    <source>
        <dbReference type="Proteomes" id="UP000503447"/>
    </source>
</evidence>
<dbReference type="GO" id="GO:0005524">
    <property type="term" value="F:ATP binding"/>
    <property type="evidence" value="ECO:0007669"/>
    <property type="project" value="UniProtKB-KW"/>
</dbReference>
<dbReference type="PROSITE" id="PS50110">
    <property type="entry name" value="RESPONSE_REGULATORY"/>
    <property type="match status" value="1"/>
</dbReference>
<dbReference type="Gene3D" id="3.30.450.40">
    <property type="match status" value="2"/>
</dbReference>
<dbReference type="PRINTS" id="PR00344">
    <property type="entry name" value="BCTRLSENSOR"/>
</dbReference>
<dbReference type="InterPro" id="IPR000014">
    <property type="entry name" value="PAS"/>
</dbReference>
<keyword evidence="3 6" id="KW-0597">Phosphoprotein</keyword>
<dbReference type="NCBIfam" id="TIGR00229">
    <property type="entry name" value="sensory_box"/>
    <property type="match status" value="3"/>
</dbReference>
<feature type="domain" description="PAS" evidence="9">
    <location>
        <begin position="130"/>
        <end position="200"/>
    </location>
</feature>
<evidence type="ECO:0000259" key="10">
    <source>
        <dbReference type="PROSITE" id="PS50113"/>
    </source>
</evidence>
<dbReference type="Pfam" id="PF00512">
    <property type="entry name" value="HisKA"/>
    <property type="match status" value="1"/>
</dbReference>
<dbReference type="InterPro" id="IPR003594">
    <property type="entry name" value="HATPase_dom"/>
</dbReference>